<dbReference type="PANTHER" id="PTHR31862">
    <property type="entry name" value="UPF0261 DOMAIN PROTEIN (AFU_ORTHOLOGUE AFUA_1G10120)"/>
    <property type="match status" value="1"/>
</dbReference>
<proteinExistence type="predicted"/>
<feature type="domain" description="UPF0261" evidence="1">
    <location>
        <begin position="10"/>
        <end position="183"/>
    </location>
</feature>
<dbReference type="NCBIfam" id="NF002674">
    <property type="entry name" value="PRK02399.1-2"/>
    <property type="match status" value="1"/>
</dbReference>
<name>A0A917HG76_9SPHI</name>
<accession>A0A917HG76</accession>
<dbReference type="Proteomes" id="UP000660862">
    <property type="component" value="Unassembled WGS sequence"/>
</dbReference>
<reference evidence="3" key="1">
    <citation type="journal article" date="2014" name="Int. J. Syst. Evol. Microbiol.">
        <title>Complete genome sequence of Corynebacterium casei LMG S-19264T (=DSM 44701T), isolated from a smear-ripened cheese.</title>
        <authorList>
            <consortium name="US DOE Joint Genome Institute (JGI-PGF)"/>
            <person name="Walter F."/>
            <person name="Albersmeier A."/>
            <person name="Kalinowski J."/>
            <person name="Ruckert C."/>
        </authorList>
    </citation>
    <scope>NUCLEOTIDE SEQUENCE</scope>
    <source>
        <strain evidence="3">CGMCC 1.12195</strain>
    </source>
</reference>
<dbReference type="Pfam" id="PF23189">
    <property type="entry name" value="UPF0261_C"/>
    <property type="match status" value="1"/>
</dbReference>
<reference evidence="3" key="2">
    <citation type="submission" date="2020-09" db="EMBL/GenBank/DDBJ databases">
        <authorList>
            <person name="Sun Q."/>
            <person name="Zhou Y."/>
        </authorList>
    </citation>
    <scope>NUCLEOTIDE SEQUENCE</scope>
    <source>
        <strain evidence="3">CGMCC 1.12195</strain>
    </source>
</reference>
<protein>
    <submittedName>
        <fullName evidence="3">UPF0261 protein</fullName>
    </submittedName>
</protein>
<evidence type="ECO:0000313" key="4">
    <source>
        <dbReference type="Proteomes" id="UP000660862"/>
    </source>
</evidence>
<keyword evidence="4" id="KW-1185">Reference proteome</keyword>
<organism evidence="3 4">
    <name type="scientific">Parapedobacter pyrenivorans</name>
    <dbReference type="NCBI Taxonomy" id="1305674"/>
    <lineage>
        <taxon>Bacteria</taxon>
        <taxon>Pseudomonadati</taxon>
        <taxon>Bacteroidota</taxon>
        <taxon>Sphingobacteriia</taxon>
        <taxon>Sphingobacteriales</taxon>
        <taxon>Sphingobacteriaceae</taxon>
        <taxon>Parapedobacter</taxon>
    </lineage>
</organism>
<dbReference type="PIRSF" id="PIRSF033271">
    <property type="entry name" value="UCP033271"/>
    <property type="match status" value="1"/>
</dbReference>
<dbReference type="Pfam" id="PF06792">
    <property type="entry name" value="UPF0261"/>
    <property type="match status" value="1"/>
</dbReference>
<dbReference type="PANTHER" id="PTHR31862:SF1">
    <property type="entry name" value="UPF0261 DOMAIN PROTEIN (AFU_ORTHOLOGUE AFUA_1G10120)"/>
    <property type="match status" value="1"/>
</dbReference>
<feature type="domain" description="UPF0261" evidence="2">
    <location>
        <begin position="196"/>
        <end position="411"/>
    </location>
</feature>
<dbReference type="CDD" id="cd15488">
    <property type="entry name" value="Tm-1-like"/>
    <property type="match status" value="1"/>
</dbReference>
<dbReference type="InterPro" id="IPR056778">
    <property type="entry name" value="UPF0261_C"/>
</dbReference>
<dbReference type="InterPro" id="IPR044122">
    <property type="entry name" value="UPF0261_N"/>
</dbReference>
<dbReference type="InterPro" id="IPR008322">
    <property type="entry name" value="UPF0261"/>
</dbReference>
<dbReference type="Gene3D" id="3.40.50.12020">
    <property type="entry name" value="Uncharacterised protein family UPF0261, NN domain"/>
    <property type="match status" value="1"/>
</dbReference>
<evidence type="ECO:0000259" key="1">
    <source>
        <dbReference type="Pfam" id="PF06792"/>
    </source>
</evidence>
<gene>
    <name evidence="3" type="ORF">GCM10007415_06930</name>
</gene>
<evidence type="ECO:0000313" key="3">
    <source>
        <dbReference type="EMBL" id="GGG77584.1"/>
    </source>
</evidence>
<dbReference type="InterPro" id="IPR051353">
    <property type="entry name" value="Tobamovirus_resist_UPF0261"/>
</dbReference>
<evidence type="ECO:0000259" key="2">
    <source>
        <dbReference type="Pfam" id="PF23189"/>
    </source>
</evidence>
<dbReference type="AlphaFoldDB" id="A0A917HG76"/>
<comment type="caution">
    <text evidence="3">The sequence shown here is derived from an EMBL/GenBank/DDBJ whole genome shotgun (WGS) entry which is preliminary data.</text>
</comment>
<sequence length="418" mass="43872">MDVTYMDRRAVVMIGCFDTKGEDFSLLRERIIKLGQPVLSINVGVKGTTTLFPVAVEADQVAVAAGRTLDGLRSLGDRGFAVAEMGRGAANILKKLFDKGQVAGVIGMGGGGGTHMALTAMQTIPFGVPKVCLSTIATRDVSMQVGSADIVLVPSVVDIGGVNSISRITIGHAAAAICGMVQASWESGEDEGGEGKGRIAISMFGNTTACVTACTALLRERGYEVFSFHANGAGGRTMESLIAGGYFDGVLDITTTELADELCGGVCSAGPDRMTAAAKHGIPQVVVPGCLDMVNFGTLDSVPTQYRDRFLYSWAPDVTLMRTDEVENQQLGEQLALKANASSKSTIVMLPLNGVSQLDAEGGLFYRPLVNQVLFKSIRENLDPNINILDIPFHINDQGFAAAAVNTMLGLIGGDTAN</sequence>
<dbReference type="RefSeq" id="WP_229738546.1">
    <property type="nucleotide sequence ID" value="NZ_BMER01000001.1"/>
</dbReference>
<dbReference type="EMBL" id="BMER01000001">
    <property type="protein sequence ID" value="GGG77584.1"/>
    <property type="molecule type" value="Genomic_DNA"/>
</dbReference>
<dbReference type="Gene3D" id="3.40.50.12030">
    <property type="entry name" value="Uncharacterised protein family UPF0261, NC domain"/>
    <property type="match status" value="1"/>
</dbReference>